<accession>A0ABU5AKM6</accession>
<name>A0ABU5AKM6_9HYPH</name>
<organism evidence="1 2">
    <name type="scientific">Mesorhizobium abyssinicae</name>
    <dbReference type="NCBI Taxonomy" id="1209958"/>
    <lineage>
        <taxon>Bacteria</taxon>
        <taxon>Pseudomonadati</taxon>
        <taxon>Pseudomonadota</taxon>
        <taxon>Alphaproteobacteria</taxon>
        <taxon>Hyphomicrobiales</taxon>
        <taxon>Phyllobacteriaceae</taxon>
        <taxon>Mesorhizobium</taxon>
    </lineage>
</organism>
<dbReference type="RefSeq" id="WP_320320173.1">
    <property type="nucleotide sequence ID" value="NZ_JAVIIP010000004.1"/>
</dbReference>
<comment type="caution">
    <text evidence="1">The sequence shown here is derived from an EMBL/GenBank/DDBJ whole genome shotgun (WGS) entry which is preliminary data.</text>
</comment>
<keyword evidence="2" id="KW-1185">Reference proteome</keyword>
<evidence type="ECO:0000313" key="1">
    <source>
        <dbReference type="EMBL" id="MDX8537851.1"/>
    </source>
</evidence>
<proteinExistence type="predicted"/>
<dbReference type="Proteomes" id="UP001276564">
    <property type="component" value="Unassembled WGS sequence"/>
</dbReference>
<dbReference type="EMBL" id="JAVIIP010000004">
    <property type="protein sequence ID" value="MDX8537851.1"/>
    <property type="molecule type" value="Genomic_DNA"/>
</dbReference>
<sequence length="170" mass="19567">MRSGDFILSKRGHTWVIGHPIEDGAYECLPGRHLFLVRDNGTELLMTLRPECDLRKGHKRNDFECGYTSARYLESSLTLARQDTLYLAVPAPSPTHPFIQTVDGNKMLAKAPIALAELFVCLQRDFDDGRMEYLTMWRWQFALLLERDRTGKPPIDFETIQSRIAQPEEI</sequence>
<evidence type="ECO:0000313" key="2">
    <source>
        <dbReference type="Proteomes" id="UP001276564"/>
    </source>
</evidence>
<reference evidence="1 2" key="1">
    <citation type="submission" date="2023-08" db="EMBL/GenBank/DDBJ databases">
        <title>Implementing the SeqCode for naming new Mesorhizobium species isolated from Vachellia karroo root nodules.</title>
        <authorList>
            <person name="Van Lill M."/>
        </authorList>
    </citation>
    <scope>NUCLEOTIDE SEQUENCE [LARGE SCALE GENOMIC DNA]</scope>
    <source>
        <strain evidence="1 2">VK4B</strain>
    </source>
</reference>
<gene>
    <name evidence="1" type="ORF">RFM23_09475</name>
</gene>
<protein>
    <submittedName>
        <fullName evidence="1">Uncharacterized protein</fullName>
    </submittedName>
</protein>